<keyword evidence="1" id="KW-0812">Transmembrane</keyword>
<dbReference type="AlphaFoldDB" id="A0A1D3NE03"/>
<proteinExistence type="predicted"/>
<dbReference type="RefSeq" id="WP_088096482.1">
    <property type="nucleotide sequence ID" value="NZ_FMJG01000026.1"/>
</dbReference>
<keyword evidence="1" id="KW-0472">Membrane</keyword>
<protein>
    <submittedName>
        <fullName evidence="2">Uncharacterized protein</fullName>
    </submittedName>
</protein>
<name>A0A1D3NE03_BACCE</name>
<evidence type="ECO:0000313" key="3">
    <source>
        <dbReference type="Proteomes" id="UP000220032"/>
    </source>
</evidence>
<evidence type="ECO:0000256" key="1">
    <source>
        <dbReference type="SAM" id="Phobius"/>
    </source>
</evidence>
<dbReference type="Proteomes" id="UP000220032">
    <property type="component" value="Unassembled WGS sequence"/>
</dbReference>
<evidence type="ECO:0000313" key="2">
    <source>
        <dbReference type="EMBL" id="PFE06687.1"/>
    </source>
</evidence>
<sequence>MGKVFTTYKHYLKNWRFIFICILPVIALLYVFDVIFELLFHQDFYLSNLLFAIILFLIFINIKDMFKIESSKAG</sequence>
<feature type="transmembrane region" description="Helical" evidence="1">
    <location>
        <begin position="44"/>
        <end position="62"/>
    </location>
</feature>
<gene>
    <name evidence="2" type="ORF">CN307_32510</name>
</gene>
<organism evidence="2 3">
    <name type="scientific">Bacillus cereus</name>
    <dbReference type="NCBI Taxonomy" id="1396"/>
    <lineage>
        <taxon>Bacteria</taxon>
        <taxon>Bacillati</taxon>
        <taxon>Bacillota</taxon>
        <taxon>Bacilli</taxon>
        <taxon>Bacillales</taxon>
        <taxon>Bacillaceae</taxon>
        <taxon>Bacillus</taxon>
        <taxon>Bacillus cereus group</taxon>
    </lineage>
</organism>
<keyword evidence="1" id="KW-1133">Transmembrane helix</keyword>
<feature type="transmembrane region" description="Helical" evidence="1">
    <location>
        <begin position="12"/>
        <end position="32"/>
    </location>
</feature>
<comment type="caution">
    <text evidence="2">The sequence shown here is derived from an EMBL/GenBank/DDBJ whole genome shotgun (WGS) entry which is preliminary data.</text>
</comment>
<dbReference type="EMBL" id="NTRR01000107">
    <property type="protein sequence ID" value="PFE06687.1"/>
    <property type="molecule type" value="Genomic_DNA"/>
</dbReference>
<accession>A0A1D3NE03</accession>
<reference evidence="2 3" key="1">
    <citation type="submission" date="2017-09" db="EMBL/GenBank/DDBJ databases">
        <title>Large-scale bioinformatics analysis of Bacillus genomes uncovers conserved roles of natural products in bacterial physiology.</title>
        <authorList>
            <consortium name="Agbiome Team Llc"/>
            <person name="Bleich R.M."/>
            <person name="Grubbs K.J."/>
            <person name="Santa Maria K.C."/>
            <person name="Allen S.E."/>
            <person name="Farag S."/>
            <person name="Shank E.A."/>
            <person name="Bowers A."/>
        </authorList>
    </citation>
    <scope>NUCLEOTIDE SEQUENCE [LARGE SCALE GENOMIC DNA]</scope>
    <source>
        <strain evidence="2 3">AFS022681</strain>
    </source>
</reference>